<dbReference type="AlphaFoldDB" id="A0A2H9VPC3"/>
<dbReference type="InterPro" id="IPR050834">
    <property type="entry name" value="Glycosyltransf_2"/>
</dbReference>
<dbReference type="PANTHER" id="PTHR43685:SF2">
    <property type="entry name" value="GLYCOSYLTRANSFERASE 2-LIKE DOMAIN-CONTAINING PROTEIN"/>
    <property type="match status" value="1"/>
</dbReference>
<dbReference type="OrthoDB" id="9788101at2"/>
<evidence type="ECO:0000313" key="3">
    <source>
        <dbReference type="Proteomes" id="UP000242687"/>
    </source>
</evidence>
<feature type="domain" description="Glycosyltransferase 2-like" evidence="1">
    <location>
        <begin position="9"/>
        <end position="141"/>
    </location>
</feature>
<reference evidence="2 3" key="1">
    <citation type="submission" date="2017-11" db="EMBL/GenBank/DDBJ databases">
        <title>Genomic Encyclopedia of Archaeal and Bacterial Type Strains, Phase II (KMG-II): From Individual Species to Whole Genera.</title>
        <authorList>
            <person name="Goeker M."/>
        </authorList>
    </citation>
    <scope>NUCLEOTIDE SEQUENCE [LARGE SCALE GENOMIC DNA]</scope>
    <source>
        <strain evidence="2 3">DSM 28175</strain>
    </source>
</reference>
<dbReference type="RefSeq" id="WP_100342433.1">
    <property type="nucleotide sequence ID" value="NZ_PGFJ01000002.1"/>
</dbReference>
<dbReference type="SUPFAM" id="SSF53448">
    <property type="entry name" value="Nucleotide-diphospho-sugar transferases"/>
    <property type="match status" value="1"/>
</dbReference>
<evidence type="ECO:0000313" key="2">
    <source>
        <dbReference type="EMBL" id="PJJ80140.1"/>
    </source>
</evidence>
<dbReference type="GO" id="GO:0016740">
    <property type="term" value="F:transferase activity"/>
    <property type="evidence" value="ECO:0007669"/>
    <property type="project" value="UniProtKB-KW"/>
</dbReference>
<dbReference type="PANTHER" id="PTHR43685">
    <property type="entry name" value="GLYCOSYLTRANSFERASE"/>
    <property type="match status" value="1"/>
</dbReference>
<dbReference type="InterPro" id="IPR001173">
    <property type="entry name" value="Glyco_trans_2-like"/>
</dbReference>
<organism evidence="2 3">
    <name type="scientific">Mucilaginibacter auburnensis</name>
    <dbReference type="NCBI Taxonomy" id="1457233"/>
    <lineage>
        <taxon>Bacteria</taxon>
        <taxon>Pseudomonadati</taxon>
        <taxon>Bacteroidota</taxon>
        <taxon>Sphingobacteriia</taxon>
        <taxon>Sphingobacteriales</taxon>
        <taxon>Sphingobacteriaceae</taxon>
        <taxon>Mucilaginibacter</taxon>
    </lineage>
</organism>
<dbReference type="InterPro" id="IPR029044">
    <property type="entry name" value="Nucleotide-diphossugar_trans"/>
</dbReference>
<accession>A0A2H9VPC3</accession>
<keyword evidence="3" id="KW-1185">Reference proteome</keyword>
<keyword evidence="2" id="KW-0808">Transferase</keyword>
<dbReference type="EMBL" id="PGFJ01000002">
    <property type="protein sequence ID" value="PJJ80140.1"/>
    <property type="molecule type" value="Genomic_DNA"/>
</dbReference>
<comment type="caution">
    <text evidence="2">The sequence shown here is derived from an EMBL/GenBank/DDBJ whole genome shotgun (WGS) entry which is preliminary data.</text>
</comment>
<dbReference type="Gene3D" id="3.90.550.10">
    <property type="entry name" value="Spore Coat Polysaccharide Biosynthesis Protein SpsA, Chain A"/>
    <property type="match status" value="1"/>
</dbReference>
<gene>
    <name evidence="2" type="ORF">CLV57_3285</name>
</gene>
<dbReference type="Proteomes" id="UP000242687">
    <property type="component" value="Unassembled WGS sequence"/>
</dbReference>
<evidence type="ECO:0000259" key="1">
    <source>
        <dbReference type="Pfam" id="PF00535"/>
    </source>
</evidence>
<proteinExistence type="predicted"/>
<sequence length="237" mass="27138">MNSTPAAISIIIVTYNAANTLQACLDSIYKQTYPQLKIIIIDGNSTDGTVDIIKANAANIHFWMSEPDKGVYDAMNKGVTHLAGDWVYFIGADDEMLPEFSNFALELTDENAIYYANVFAEGSKRLGELTRYQIAKCGPYHQAMIYPRSVFDKHRYNTRYKISADFALTLDLCGDSNYHFVYKDYTICNFNHTGLSGTIIDEPFQKEKASLIYKNFGLKTWFRYRVHKFKHRDNPRA</sequence>
<dbReference type="CDD" id="cd06433">
    <property type="entry name" value="GT_2_WfgS_like"/>
    <property type="match status" value="1"/>
</dbReference>
<name>A0A2H9VPC3_9SPHI</name>
<dbReference type="Pfam" id="PF00535">
    <property type="entry name" value="Glycos_transf_2"/>
    <property type="match status" value="1"/>
</dbReference>
<protein>
    <submittedName>
        <fullName evidence="2">Glycosyl transferase family 2</fullName>
    </submittedName>
</protein>